<feature type="domain" description="CSD" evidence="1">
    <location>
        <begin position="4"/>
        <end position="55"/>
    </location>
</feature>
<organism evidence="2 3">
    <name type="scientific">Arthrobacter psychrolactophilus</name>
    <dbReference type="NCBI Taxonomy" id="92442"/>
    <lineage>
        <taxon>Bacteria</taxon>
        <taxon>Bacillati</taxon>
        <taxon>Actinomycetota</taxon>
        <taxon>Actinomycetes</taxon>
        <taxon>Micrococcales</taxon>
        <taxon>Micrococcaceae</taxon>
        <taxon>Arthrobacter</taxon>
    </lineage>
</organism>
<dbReference type="InterPro" id="IPR012340">
    <property type="entry name" value="NA-bd_OB-fold"/>
</dbReference>
<evidence type="ECO:0000313" key="2">
    <source>
        <dbReference type="EMBL" id="PYI39121.1"/>
    </source>
</evidence>
<reference evidence="2 3" key="1">
    <citation type="submission" date="2018-05" db="EMBL/GenBank/DDBJ databases">
        <title>Genetic diversity of glacier-inhabiting Cryobacterium bacteria in China and description of Cryobacterium mengkeensis sp. nov. and Arthrobacter glacialis sp. nov.</title>
        <authorList>
            <person name="Liu Q."/>
            <person name="Xin Y.-H."/>
        </authorList>
    </citation>
    <scope>NUCLEOTIDE SEQUENCE [LARGE SCALE GENOMIC DNA]</scope>
    <source>
        <strain evidence="2 3">B7</strain>
    </source>
</reference>
<comment type="caution">
    <text evidence="2">The sequence shown here is derived from an EMBL/GenBank/DDBJ whole genome shotgun (WGS) entry which is preliminary data.</text>
</comment>
<proteinExistence type="predicted"/>
<dbReference type="Proteomes" id="UP000247980">
    <property type="component" value="Unassembled WGS sequence"/>
</dbReference>
<dbReference type="Pfam" id="PF00313">
    <property type="entry name" value="CSD"/>
    <property type="match status" value="1"/>
</dbReference>
<gene>
    <name evidence="2" type="ORF">CVS30_07390</name>
</gene>
<dbReference type="InterPro" id="IPR002059">
    <property type="entry name" value="CSP_DNA-bd"/>
</dbReference>
<dbReference type="GO" id="GO:0003676">
    <property type="term" value="F:nucleic acid binding"/>
    <property type="evidence" value="ECO:0007669"/>
    <property type="project" value="InterPro"/>
</dbReference>
<dbReference type="AlphaFoldDB" id="A0A2V5ISZ1"/>
<dbReference type="OrthoDB" id="5195005at2"/>
<accession>A0A2V5ISZ1</accession>
<dbReference type="SUPFAM" id="SSF50249">
    <property type="entry name" value="Nucleic acid-binding proteins"/>
    <property type="match status" value="1"/>
</dbReference>
<sequence length="98" mass="10640">METTGIVRIWHGEEGWGVVDSVATPGGCWIHFSHLAMPGYRALQTGQAVEFEWEMAAQDGYSFRATRAWITGTTPEPSTPSAATGRAYTSGLTISFDN</sequence>
<name>A0A2V5ISZ1_9MICC</name>
<protein>
    <submittedName>
        <fullName evidence="2">Cold-shock protein</fullName>
    </submittedName>
</protein>
<evidence type="ECO:0000259" key="1">
    <source>
        <dbReference type="Pfam" id="PF00313"/>
    </source>
</evidence>
<evidence type="ECO:0000313" key="3">
    <source>
        <dbReference type="Proteomes" id="UP000247980"/>
    </source>
</evidence>
<dbReference type="Gene3D" id="2.40.50.140">
    <property type="entry name" value="Nucleic acid-binding proteins"/>
    <property type="match status" value="1"/>
</dbReference>
<dbReference type="EMBL" id="QJVC01000004">
    <property type="protein sequence ID" value="PYI39121.1"/>
    <property type="molecule type" value="Genomic_DNA"/>
</dbReference>
<keyword evidence="3" id="KW-1185">Reference proteome</keyword>
<dbReference type="RefSeq" id="WP_110484684.1">
    <property type="nucleotide sequence ID" value="NZ_QJVC01000004.1"/>
</dbReference>